<dbReference type="EC" id="1.13.12.3" evidence="3"/>
<dbReference type="InterPro" id="IPR036188">
    <property type="entry name" value="FAD/NAD-bd_sf"/>
</dbReference>
<comment type="similarity">
    <text evidence="2">Belongs to the tryptophan 2-monooxygenase family.</text>
</comment>
<evidence type="ECO:0000313" key="8">
    <source>
        <dbReference type="EMBL" id="TQV89286.1"/>
    </source>
</evidence>
<protein>
    <recommendedName>
        <fullName evidence="4">Tryptophan 2-monooxygenase</fullName>
        <ecNumber evidence="3">1.13.12.3</ecNumber>
    </recommendedName>
</protein>
<evidence type="ECO:0000256" key="5">
    <source>
        <dbReference type="ARBA" id="ARBA00023070"/>
    </source>
</evidence>
<evidence type="ECO:0000256" key="6">
    <source>
        <dbReference type="ARBA" id="ARBA00047321"/>
    </source>
</evidence>
<evidence type="ECO:0000256" key="2">
    <source>
        <dbReference type="ARBA" id="ARBA00005833"/>
    </source>
</evidence>
<evidence type="ECO:0000256" key="1">
    <source>
        <dbReference type="ARBA" id="ARBA00004814"/>
    </source>
</evidence>
<dbReference type="RefSeq" id="WP_142892136.1">
    <property type="nucleotide sequence ID" value="NZ_ML660161.1"/>
</dbReference>
<evidence type="ECO:0000313" key="9">
    <source>
        <dbReference type="Proteomes" id="UP000315439"/>
    </source>
</evidence>
<evidence type="ECO:0000259" key="7">
    <source>
        <dbReference type="Pfam" id="PF01593"/>
    </source>
</evidence>
<dbReference type="GO" id="GO:0050361">
    <property type="term" value="F:tryptophan 2-monooxygenase activity"/>
    <property type="evidence" value="ECO:0007669"/>
    <property type="project" value="UniProtKB-EC"/>
</dbReference>
<accession>A0A545UIJ3</accession>
<name>A0A545UIJ3_9GAMM</name>
<dbReference type="PRINTS" id="PR00469">
    <property type="entry name" value="PNDRDTASEII"/>
</dbReference>
<evidence type="ECO:0000256" key="4">
    <source>
        <dbReference type="ARBA" id="ARBA00017871"/>
    </source>
</evidence>
<dbReference type="AlphaFoldDB" id="A0A545UIJ3"/>
<organism evidence="8 9">
    <name type="scientific">Aliikangiella coralliicola</name>
    <dbReference type="NCBI Taxonomy" id="2592383"/>
    <lineage>
        <taxon>Bacteria</taxon>
        <taxon>Pseudomonadati</taxon>
        <taxon>Pseudomonadota</taxon>
        <taxon>Gammaproteobacteria</taxon>
        <taxon>Oceanospirillales</taxon>
        <taxon>Pleioneaceae</taxon>
        <taxon>Aliikangiella</taxon>
    </lineage>
</organism>
<reference evidence="8 9" key="1">
    <citation type="submission" date="2019-07" db="EMBL/GenBank/DDBJ databases">
        <title>Draft genome for Aliikangiella sp. M105.</title>
        <authorList>
            <person name="Wang G."/>
        </authorList>
    </citation>
    <scope>NUCLEOTIDE SEQUENCE [LARGE SCALE GENOMIC DNA]</scope>
    <source>
        <strain evidence="8 9">M105</strain>
    </source>
</reference>
<proteinExistence type="inferred from homology"/>
<dbReference type="SUPFAM" id="SSF51905">
    <property type="entry name" value="FAD/NAD(P)-binding domain"/>
    <property type="match status" value="1"/>
</dbReference>
<dbReference type="OrthoDB" id="337830at2"/>
<gene>
    <name evidence="8" type="ORF">FLL46_03910</name>
</gene>
<comment type="caution">
    <text evidence="8">The sequence shown here is derived from an EMBL/GenBank/DDBJ whole genome shotgun (WGS) entry which is preliminary data.</text>
</comment>
<comment type="catalytic activity">
    <reaction evidence="6">
        <text>L-tryptophan + O2 = indole-3-acetamide + CO2 + H2O</text>
        <dbReference type="Rhea" id="RHEA:16165"/>
        <dbReference type="ChEBI" id="CHEBI:15377"/>
        <dbReference type="ChEBI" id="CHEBI:15379"/>
        <dbReference type="ChEBI" id="CHEBI:16031"/>
        <dbReference type="ChEBI" id="CHEBI:16526"/>
        <dbReference type="ChEBI" id="CHEBI:57912"/>
        <dbReference type="EC" id="1.13.12.3"/>
    </reaction>
</comment>
<dbReference type="InterPro" id="IPR002937">
    <property type="entry name" value="Amino_oxidase"/>
</dbReference>
<evidence type="ECO:0000256" key="3">
    <source>
        <dbReference type="ARBA" id="ARBA00012535"/>
    </source>
</evidence>
<dbReference type="EMBL" id="VIKS01000002">
    <property type="protein sequence ID" value="TQV89286.1"/>
    <property type="molecule type" value="Genomic_DNA"/>
</dbReference>
<comment type="pathway">
    <text evidence="1">Plant hormone metabolism; auxin biosynthesis.</text>
</comment>
<dbReference type="Pfam" id="PF01593">
    <property type="entry name" value="Amino_oxidase"/>
    <property type="match status" value="1"/>
</dbReference>
<dbReference type="PANTHER" id="PTHR10742">
    <property type="entry name" value="FLAVIN MONOAMINE OXIDASE"/>
    <property type="match status" value="1"/>
</dbReference>
<sequence>MKRRDFIKICGLLGISFPSFGAKPKNDAKHSQDSDNVLIIGSGAAGIAAGYLLEQQGVNYKILEASETYGGRMKRTTSFVDFPLPLGAEWLHVSEKELAKIVNKNSKAITTQLKEYSGREAIGYYENGSLSYSALSEVLGSDFSDKKFINSSWFDFFDEYIVPHIRKNIQLNTQIVSINYQGSRIKLIDAKGSRYEADKVIITVPLKVLQNNIISFVPTLTKRKKETIQEAPVWGGIKVFIEFAKRFYPAFLAFPDSITNKGQRTYFDAAFAQNTSSNVLGLFAVGEQAKPYQRLSHREQLAYILNELDQVFEGEASRQYKQHIVQDWSKEPFIQSAYLSDEAPSYISSYLFTPVKNKLFFAGESYTHEDDWGGVHNATRSARRVVEEIISLRME</sequence>
<feature type="domain" description="Amine oxidase" evidence="7">
    <location>
        <begin position="167"/>
        <end position="390"/>
    </location>
</feature>
<dbReference type="GO" id="GO:0009851">
    <property type="term" value="P:auxin biosynthetic process"/>
    <property type="evidence" value="ECO:0007669"/>
    <property type="project" value="UniProtKB-KW"/>
</dbReference>
<dbReference type="Gene3D" id="3.50.50.60">
    <property type="entry name" value="FAD/NAD(P)-binding domain"/>
    <property type="match status" value="2"/>
</dbReference>
<dbReference type="Proteomes" id="UP000315439">
    <property type="component" value="Unassembled WGS sequence"/>
</dbReference>
<dbReference type="SUPFAM" id="SSF54373">
    <property type="entry name" value="FAD-linked reductases, C-terminal domain"/>
    <property type="match status" value="1"/>
</dbReference>
<keyword evidence="9" id="KW-1185">Reference proteome</keyword>
<dbReference type="InterPro" id="IPR050281">
    <property type="entry name" value="Flavin_monoamine_oxidase"/>
</dbReference>
<dbReference type="PANTHER" id="PTHR10742:SF410">
    <property type="entry name" value="LYSINE-SPECIFIC HISTONE DEMETHYLASE 2"/>
    <property type="match status" value="1"/>
</dbReference>
<dbReference type="Pfam" id="PF13450">
    <property type="entry name" value="NAD_binding_8"/>
    <property type="match status" value="1"/>
</dbReference>
<keyword evidence="5" id="KW-0073">Auxin biosynthesis</keyword>